<evidence type="ECO:0000259" key="3">
    <source>
        <dbReference type="Pfam" id="PF13359"/>
    </source>
</evidence>
<keyword evidence="2" id="KW-0479">Metal-binding</keyword>
<evidence type="ECO:0000256" key="1">
    <source>
        <dbReference type="ARBA" id="ARBA00001968"/>
    </source>
</evidence>
<gene>
    <name evidence="5" type="ORF">F969_00392</name>
    <name evidence="4" type="ORF">F969_00535</name>
</gene>
<name>N8X020_9GAMM</name>
<dbReference type="Proteomes" id="UP000013070">
    <property type="component" value="Unassembled WGS sequence"/>
</dbReference>
<dbReference type="EMBL" id="APPE01000028">
    <property type="protein sequence ID" value="ENV00495.1"/>
    <property type="molecule type" value="Genomic_DNA"/>
</dbReference>
<dbReference type="GO" id="GO:0046872">
    <property type="term" value="F:metal ion binding"/>
    <property type="evidence" value="ECO:0007669"/>
    <property type="project" value="UniProtKB-KW"/>
</dbReference>
<organism evidence="4 6">
    <name type="scientific">Acinetobacter variabilis</name>
    <dbReference type="NCBI Taxonomy" id="70346"/>
    <lineage>
        <taxon>Bacteria</taxon>
        <taxon>Pseudomonadati</taxon>
        <taxon>Pseudomonadota</taxon>
        <taxon>Gammaproteobacteria</taxon>
        <taxon>Moraxellales</taxon>
        <taxon>Moraxellaceae</taxon>
        <taxon>Acinetobacter</taxon>
    </lineage>
</organism>
<evidence type="ECO:0000313" key="5">
    <source>
        <dbReference type="EMBL" id="ENV00670.1"/>
    </source>
</evidence>
<dbReference type="Pfam" id="PF13359">
    <property type="entry name" value="DDE_Tnp_4"/>
    <property type="match status" value="1"/>
</dbReference>
<feature type="domain" description="DDE Tnp4" evidence="3">
    <location>
        <begin position="9"/>
        <end position="149"/>
    </location>
</feature>
<evidence type="ECO:0000313" key="4">
    <source>
        <dbReference type="EMBL" id="ENV00495.1"/>
    </source>
</evidence>
<dbReference type="AlphaFoldDB" id="N8X020"/>
<evidence type="ECO:0000256" key="2">
    <source>
        <dbReference type="ARBA" id="ARBA00022723"/>
    </source>
</evidence>
<protein>
    <recommendedName>
        <fullName evidence="3">DDE Tnp4 domain-containing protein</fullName>
    </recommendedName>
</protein>
<accession>N8X020</accession>
<dbReference type="EMBL" id="APPE01000026">
    <property type="protein sequence ID" value="ENV00670.1"/>
    <property type="molecule type" value="Genomic_DNA"/>
</dbReference>
<dbReference type="InterPro" id="IPR027806">
    <property type="entry name" value="HARBI1_dom"/>
</dbReference>
<comment type="cofactor">
    <cofactor evidence="1">
        <name>a divalent metal cation</name>
        <dbReference type="ChEBI" id="CHEBI:60240"/>
    </cofactor>
</comment>
<dbReference type="eggNOG" id="ENOG502ZJP3">
    <property type="taxonomic scope" value="Bacteria"/>
</dbReference>
<comment type="caution">
    <text evidence="4">The sequence shown here is derived from an EMBL/GenBank/DDBJ whole genome shotgun (WGS) entry which is preliminary data.</text>
</comment>
<dbReference type="HOGENOM" id="CLU_073820_1_0_6"/>
<evidence type="ECO:0000313" key="6">
    <source>
        <dbReference type="Proteomes" id="UP000013070"/>
    </source>
</evidence>
<keyword evidence="6" id="KW-1185">Reference proteome</keyword>
<sequence length="155" mass="18381">MLLSHRLSVPKKQRKFYSGKKKKHTFKTQVIFNPKLNQIVSIQVRSGRVHDLSIARKYAKEFANFTCVMADLAYKGFKEIKSKLLIPIKKPKNMKLSKEAKRINKEISRRRIPIEHINSKLKAFRILGERYRNRRKRFGLRMNLIAGMVNWMLIN</sequence>
<proteinExistence type="predicted"/>
<reference evidence="4 6" key="1">
    <citation type="submission" date="2013-02" db="EMBL/GenBank/DDBJ databases">
        <title>The Genome Sequence of Acinetobacter sp. NIPH 899.</title>
        <authorList>
            <consortium name="The Broad Institute Genome Sequencing Platform"/>
            <consortium name="The Broad Institute Genome Sequencing Center for Infectious Disease"/>
            <person name="Cerqueira G."/>
            <person name="Feldgarden M."/>
            <person name="Courvalin P."/>
            <person name="Perichon B."/>
            <person name="Grillot-Courvalin C."/>
            <person name="Clermont D."/>
            <person name="Rocha E."/>
            <person name="Yoon E.-J."/>
            <person name="Nemec A."/>
            <person name="Walker B."/>
            <person name="Young S.K."/>
            <person name="Zeng Q."/>
            <person name="Gargeya S."/>
            <person name="Fitzgerald M."/>
            <person name="Haas B."/>
            <person name="Abouelleil A."/>
            <person name="Alvarado L."/>
            <person name="Arachchi H.M."/>
            <person name="Berlin A.M."/>
            <person name="Chapman S.B."/>
            <person name="Dewar J."/>
            <person name="Goldberg J."/>
            <person name="Griggs A."/>
            <person name="Gujja S."/>
            <person name="Hansen M."/>
            <person name="Howarth C."/>
            <person name="Imamovic A."/>
            <person name="Larimer J."/>
            <person name="McCowan C."/>
            <person name="Murphy C."/>
            <person name="Neiman D."/>
            <person name="Pearson M."/>
            <person name="Priest M."/>
            <person name="Roberts A."/>
            <person name="Saif S."/>
            <person name="Shea T."/>
            <person name="Sisk P."/>
            <person name="Sykes S."/>
            <person name="Wortman J."/>
            <person name="Nusbaum C."/>
            <person name="Birren B."/>
        </authorList>
    </citation>
    <scope>NUCLEOTIDE SEQUENCE [LARGE SCALE GENOMIC DNA]</scope>
    <source>
        <strain evidence="4 6">NIPH 899</strain>
    </source>
</reference>